<dbReference type="OrthoDB" id="9793039at2"/>
<evidence type="ECO:0000313" key="2">
    <source>
        <dbReference type="EMBL" id="SDH20523.1"/>
    </source>
</evidence>
<dbReference type="InterPro" id="IPR037523">
    <property type="entry name" value="VOC_core"/>
</dbReference>
<dbReference type="PROSITE" id="PS51819">
    <property type="entry name" value="VOC"/>
    <property type="match status" value="1"/>
</dbReference>
<organism evidence="2 3">
    <name type="scientific">Chitinophaga filiformis</name>
    <name type="common">Myxococcus filiformis</name>
    <name type="synonym">Flexibacter filiformis</name>
    <dbReference type="NCBI Taxonomy" id="104663"/>
    <lineage>
        <taxon>Bacteria</taxon>
        <taxon>Pseudomonadati</taxon>
        <taxon>Bacteroidota</taxon>
        <taxon>Chitinophagia</taxon>
        <taxon>Chitinophagales</taxon>
        <taxon>Chitinophagaceae</taxon>
        <taxon>Chitinophaga</taxon>
    </lineage>
</organism>
<dbReference type="EMBL" id="FNBN01000009">
    <property type="protein sequence ID" value="SDH20523.1"/>
    <property type="molecule type" value="Genomic_DNA"/>
</dbReference>
<dbReference type="InterPro" id="IPR041581">
    <property type="entry name" value="Glyoxalase_6"/>
</dbReference>
<dbReference type="Proteomes" id="UP000199045">
    <property type="component" value="Unassembled WGS sequence"/>
</dbReference>
<protein>
    <recommendedName>
        <fullName evidence="1">VOC domain-containing protein</fullName>
    </recommendedName>
</protein>
<evidence type="ECO:0000313" key="3">
    <source>
        <dbReference type="Proteomes" id="UP000199045"/>
    </source>
</evidence>
<dbReference type="AlphaFoldDB" id="A0A1G8AI50"/>
<name>A0A1G8AI50_CHIFI</name>
<dbReference type="InterPro" id="IPR029068">
    <property type="entry name" value="Glyas_Bleomycin-R_OHBP_Dase"/>
</dbReference>
<gene>
    <name evidence="2" type="ORF">SAMN04488121_109264</name>
</gene>
<dbReference type="STRING" id="104663.SAMN04488121_109264"/>
<feature type="domain" description="VOC" evidence="1">
    <location>
        <begin position="8"/>
        <end position="128"/>
    </location>
</feature>
<dbReference type="RefSeq" id="WP_089837143.1">
    <property type="nucleotide sequence ID" value="NZ_FNBN01000009.1"/>
</dbReference>
<dbReference type="Gene3D" id="3.10.180.10">
    <property type="entry name" value="2,3-Dihydroxybiphenyl 1,2-Dioxygenase, domain 1"/>
    <property type="match status" value="1"/>
</dbReference>
<reference evidence="2 3" key="1">
    <citation type="submission" date="2016-10" db="EMBL/GenBank/DDBJ databases">
        <authorList>
            <person name="de Groot N.N."/>
        </authorList>
    </citation>
    <scope>NUCLEOTIDE SEQUENCE [LARGE SCALE GENOMIC DNA]</scope>
    <source>
        <strain evidence="2 3">DSM 527</strain>
    </source>
</reference>
<sequence>MEKKKAGTILWHDLTVPNADVVSDFYQQVVGWEKSGLSMGDYEDYVMQAKDANPDAPETVGVCHAKGPNAYIPPYWLCHVAVDNLDQSLERTQALGGKVLGEKRQMENHGWYCLIQDPAGAYLMLWEQA</sequence>
<dbReference type="CDD" id="cd07247">
    <property type="entry name" value="SgaA_N_like"/>
    <property type="match status" value="1"/>
</dbReference>
<proteinExistence type="predicted"/>
<dbReference type="PANTHER" id="PTHR33993">
    <property type="entry name" value="GLYOXALASE-RELATED"/>
    <property type="match status" value="1"/>
</dbReference>
<accession>A0A1G8AI50</accession>
<evidence type="ECO:0000259" key="1">
    <source>
        <dbReference type="PROSITE" id="PS51819"/>
    </source>
</evidence>
<dbReference type="Pfam" id="PF18029">
    <property type="entry name" value="Glyoxalase_6"/>
    <property type="match status" value="1"/>
</dbReference>
<dbReference type="SUPFAM" id="SSF54593">
    <property type="entry name" value="Glyoxalase/Bleomycin resistance protein/Dihydroxybiphenyl dioxygenase"/>
    <property type="match status" value="1"/>
</dbReference>
<dbReference type="InterPro" id="IPR052164">
    <property type="entry name" value="Anthracycline_SecMetBiosynth"/>
</dbReference>
<dbReference type="PANTHER" id="PTHR33993:SF14">
    <property type="entry name" value="GB|AAF24581.1"/>
    <property type="match status" value="1"/>
</dbReference>